<protein>
    <submittedName>
        <fullName evidence="1">Uncharacterized protein</fullName>
    </submittedName>
</protein>
<dbReference type="Proteomes" id="UP000276133">
    <property type="component" value="Unassembled WGS sequence"/>
</dbReference>
<gene>
    <name evidence="1" type="ORF">BpHYR1_002665</name>
</gene>
<dbReference type="EMBL" id="REGN01003090">
    <property type="protein sequence ID" value="RNA24617.1"/>
    <property type="molecule type" value="Genomic_DNA"/>
</dbReference>
<evidence type="ECO:0000313" key="1">
    <source>
        <dbReference type="EMBL" id="RNA24617.1"/>
    </source>
</evidence>
<proteinExistence type="predicted"/>
<name>A0A3M7RMM8_BRAPC</name>
<comment type="caution">
    <text evidence="1">The sequence shown here is derived from an EMBL/GenBank/DDBJ whole genome shotgun (WGS) entry which is preliminary data.</text>
</comment>
<accession>A0A3M7RMM8</accession>
<sequence length="113" mass="12024">MFCPGQSRSGQSVQILKFVQGTKFFDTETIWRDDVRLALQQMVGFIAGYLGDSGEHVSTVGRGPFDAVAMVDAAVACLFVQIEIVQVVVEIAVAGAQIPAEQGCVCGEYGGHV</sequence>
<reference evidence="1 2" key="1">
    <citation type="journal article" date="2018" name="Sci. Rep.">
        <title>Genomic signatures of local adaptation to the degree of environmental predictability in rotifers.</title>
        <authorList>
            <person name="Franch-Gras L."/>
            <person name="Hahn C."/>
            <person name="Garcia-Roger E.M."/>
            <person name="Carmona M.J."/>
            <person name="Serra M."/>
            <person name="Gomez A."/>
        </authorList>
    </citation>
    <scope>NUCLEOTIDE SEQUENCE [LARGE SCALE GENOMIC DNA]</scope>
    <source>
        <strain evidence="1">HYR1</strain>
    </source>
</reference>
<dbReference type="AlphaFoldDB" id="A0A3M7RMM8"/>
<keyword evidence="2" id="KW-1185">Reference proteome</keyword>
<organism evidence="1 2">
    <name type="scientific">Brachionus plicatilis</name>
    <name type="common">Marine rotifer</name>
    <name type="synonym">Brachionus muelleri</name>
    <dbReference type="NCBI Taxonomy" id="10195"/>
    <lineage>
        <taxon>Eukaryota</taxon>
        <taxon>Metazoa</taxon>
        <taxon>Spiralia</taxon>
        <taxon>Gnathifera</taxon>
        <taxon>Rotifera</taxon>
        <taxon>Eurotatoria</taxon>
        <taxon>Monogononta</taxon>
        <taxon>Pseudotrocha</taxon>
        <taxon>Ploima</taxon>
        <taxon>Brachionidae</taxon>
        <taxon>Brachionus</taxon>
    </lineage>
</organism>
<evidence type="ECO:0000313" key="2">
    <source>
        <dbReference type="Proteomes" id="UP000276133"/>
    </source>
</evidence>